<dbReference type="GO" id="GO:0007033">
    <property type="term" value="P:vacuole organization"/>
    <property type="evidence" value="ECO:0007669"/>
    <property type="project" value="TreeGrafter"/>
</dbReference>
<dbReference type="Gene3D" id="3.40.50.300">
    <property type="entry name" value="P-loop containing nucleotide triphosphate hydrolases"/>
    <property type="match status" value="1"/>
</dbReference>
<dbReference type="InterPro" id="IPR050304">
    <property type="entry name" value="MT-severing_AAA_ATPase"/>
</dbReference>
<evidence type="ECO:0000313" key="3">
    <source>
        <dbReference type="Proteomes" id="UP001286456"/>
    </source>
</evidence>
<dbReference type="PANTHER" id="PTHR23074:SF83">
    <property type="entry name" value="VACUOLAR PROTEIN SORTING-ASSOCIATED PROTEIN 4A"/>
    <property type="match status" value="1"/>
</dbReference>
<dbReference type="GO" id="GO:0005524">
    <property type="term" value="F:ATP binding"/>
    <property type="evidence" value="ECO:0007669"/>
    <property type="project" value="InterPro"/>
</dbReference>
<feature type="non-terminal residue" evidence="2">
    <location>
        <position position="208"/>
    </location>
</feature>
<dbReference type="Proteomes" id="UP001286456">
    <property type="component" value="Unassembled WGS sequence"/>
</dbReference>
<dbReference type="GO" id="GO:0016197">
    <property type="term" value="P:endosomal transport"/>
    <property type="evidence" value="ECO:0007669"/>
    <property type="project" value="TreeGrafter"/>
</dbReference>
<dbReference type="Gene3D" id="1.10.8.60">
    <property type="match status" value="1"/>
</dbReference>
<accession>A0AAE0M5B5</accession>
<comment type="caution">
    <text evidence="2">The sequence shown here is derived from an EMBL/GenBank/DDBJ whole genome shotgun (WGS) entry which is preliminary data.</text>
</comment>
<feature type="non-terminal residue" evidence="2">
    <location>
        <position position="1"/>
    </location>
</feature>
<name>A0AAE0M5B5_9PEZI</name>
<gene>
    <name evidence="2" type="ORF">B0T19DRAFT_345041</name>
</gene>
<dbReference type="InterPro" id="IPR003959">
    <property type="entry name" value="ATPase_AAA_core"/>
</dbReference>
<dbReference type="AlphaFoldDB" id="A0AAE0M5B5"/>
<dbReference type="GO" id="GO:0016887">
    <property type="term" value="F:ATP hydrolysis activity"/>
    <property type="evidence" value="ECO:0007669"/>
    <property type="project" value="InterPro"/>
</dbReference>
<protein>
    <submittedName>
        <fullName evidence="2">P-loop containing nucleoside triphosphate hydrolase protein</fullName>
    </submittedName>
</protein>
<evidence type="ECO:0000259" key="1">
    <source>
        <dbReference type="SMART" id="SM00382"/>
    </source>
</evidence>
<dbReference type="EMBL" id="JAUEPO010000006">
    <property type="protein sequence ID" value="KAK3319981.1"/>
    <property type="molecule type" value="Genomic_DNA"/>
</dbReference>
<dbReference type="SMART" id="SM00382">
    <property type="entry name" value="AAA"/>
    <property type="match status" value="1"/>
</dbReference>
<sequence length="208" mass="23590">LDFSTTGNDRALMSSILSQKPNVKWNDIAGIKRAKHELQRAIVFPRWFSSLFDDKREAPDTVLLYGPSGTGKSYIAKAMATELDCFLFSISSEDLMSKWPEDSEKIIQGLFRLARENKPSIIFVDDIDTFCANRDGDPEYSNEHTSSIMSELIFELDAFGNNNTGVVVIASTSLPWVLDPAVRRRFDLRIYIPLPDDEARKHMIKIHS</sequence>
<keyword evidence="2" id="KW-0378">Hydrolase</keyword>
<dbReference type="InterPro" id="IPR027417">
    <property type="entry name" value="P-loop_NTPase"/>
</dbReference>
<evidence type="ECO:0000313" key="2">
    <source>
        <dbReference type="EMBL" id="KAK3319981.1"/>
    </source>
</evidence>
<organism evidence="2 3">
    <name type="scientific">Cercophora scortea</name>
    <dbReference type="NCBI Taxonomy" id="314031"/>
    <lineage>
        <taxon>Eukaryota</taxon>
        <taxon>Fungi</taxon>
        <taxon>Dikarya</taxon>
        <taxon>Ascomycota</taxon>
        <taxon>Pezizomycotina</taxon>
        <taxon>Sordariomycetes</taxon>
        <taxon>Sordariomycetidae</taxon>
        <taxon>Sordariales</taxon>
        <taxon>Lasiosphaeriaceae</taxon>
        <taxon>Cercophora</taxon>
    </lineage>
</organism>
<reference evidence="2" key="2">
    <citation type="submission" date="2023-06" db="EMBL/GenBank/DDBJ databases">
        <authorList>
            <consortium name="Lawrence Berkeley National Laboratory"/>
            <person name="Haridas S."/>
            <person name="Hensen N."/>
            <person name="Bonometti L."/>
            <person name="Westerberg I."/>
            <person name="Brannstrom I.O."/>
            <person name="Guillou S."/>
            <person name="Cros-Aarteil S."/>
            <person name="Calhoun S."/>
            <person name="Kuo A."/>
            <person name="Mondo S."/>
            <person name="Pangilinan J."/>
            <person name="Riley R."/>
            <person name="Labutti K."/>
            <person name="Andreopoulos B."/>
            <person name="Lipzen A."/>
            <person name="Chen C."/>
            <person name="Yanf M."/>
            <person name="Daum C."/>
            <person name="Ng V."/>
            <person name="Clum A."/>
            <person name="Steindorff A."/>
            <person name="Ohm R."/>
            <person name="Martin F."/>
            <person name="Silar P."/>
            <person name="Natvig D."/>
            <person name="Lalanne C."/>
            <person name="Gautier V."/>
            <person name="Ament-Velasquez S.L."/>
            <person name="Kruys A."/>
            <person name="Hutchinson M.I."/>
            <person name="Powell A.J."/>
            <person name="Barry K."/>
            <person name="Miller A.N."/>
            <person name="Grigoriev I.V."/>
            <person name="Debuchy R."/>
            <person name="Gladieux P."/>
            <person name="Thoren M.H."/>
            <person name="Johannesson H."/>
        </authorList>
    </citation>
    <scope>NUCLEOTIDE SEQUENCE</scope>
    <source>
        <strain evidence="2">SMH4131-1</strain>
    </source>
</reference>
<dbReference type="InterPro" id="IPR003593">
    <property type="entry name" value="AAA+_ATPase"/>
</dbReference>
<dbReference type="PANTHER" id="PTHR23074">
    <property type="entry name" value="AAA DOMAIN-CONTAINING"/>
    <property type="match status" value="1"/>
</dbReference>
<proteinExistence type="predicted"/>
<dbReference type="Pfam" id="PF00004">
    <property type="entry name" value="AAA"/>
    <property type="match status" value="1"/>
</dbReference>
<feature type="domain" description="AAA+ ATPase" evidence="1">
    <location>
        <begin position="58"/>
        <end position="196"/>
    </location>
</feature>
<keyword evidence="3" id="KW-1185">Reference proteome</keyword>
<dbReference type="SUPFAM" id="SSF52540">
    <property type="entry name" value="P-loop containing nucleoside triphosphate hydrolases"/>
    <property type="match status" value="1"/>
</dbReference>
<reference evidence="2" key="1">
    <citation type="journal article" date="2023" name="Mol. Phylogenet. Evol.">
        <title>Genome-scale phylogeny and comparative genomics of the fungal order Sordariales.</title>
        <authorList>
            <person name="Hensen N."/>
            <person name="Bonometti L."/>
            <person name="Westerberg I."/>
            <person name="Brannstrom I.O."/>
            <person name="Guillou S."/>
            <person name="Cros-Aarteil S."/>
            <person name="Calhoun S."/>
            <person name="Haridas S."/>
            <person name="Kuo A."/>
            <person name="Mondo S."/>
            <person name="Pangilinan J."/>
            <person name="Riley R."/>
            <person name="LaButti K."/>
            <person name="Andreopoulos B."/>
            <person name="Lipzen A."/>
            <person name="Chen C."/>
            <person name="Yan M."/>
            <person name="Daum C."/>
            <person name="Ng V."/>
            <person name="Clum A."/>
            <person name="Steindorff A."/>
            <person name="Ohm R.A."/>
            <person name="Martin F."/>
            <person name="Silar P."/>
            <person name="Natvig D.O."/>
            <person name="Lalanne C."/>
            <person name="Gautier V."/>
            <person name="Ament-Velasquez S.L."/>
            <person name="Kruys A."/>
            <person name="Hutchinson M.I."/>
            <person name="Powell A.J."/>
            <person name="Barry K."/>
            <person name="Miller A.N."/>
            <person name="Grigoriev I.V."/>
            <person name="Debuchy R."/>
            <person name="Gladieux P."/>
            <person name="Hiltunen Thoren M."/>
            <person name="Johannesson H."/>
        </authorList>
    </citation>
    <scope>NUCLEOTIDE SEQUENCE</scope>
    <source>
        <strain evidence="2">SMH4131-1</strain>
    </source>
</reference>